<evidence type="ECO:0000313" key="1">
    <source>
        <dbReference type="EMBL" id="CAL1544638.1"/>
    </source>
</evidence>
<comment type="caution">
    <text evidence="1">The sequence shown here is derived from an EMBL/GenBank/DDBJ whole genome shotgun (WGS) entry which is preliminary data.</text>
</comment>
<dbReference type="EMBL" id="CAXITT010000635">
    <property type="protein sequence ID" value="CAL1544638.1"/>
    <property type="molecule type" value="Genomic_DNA"/>
</dbReference>
<feature type="non-terminal residue" evidence="1">
    <location>
        <position position="1"/>
    </location>
</feature>
<gene>
    <name evidence="1" type="ORF">GSLYS_00018151001</name>
</gene>
<evidence type="ECO:0000313" key="2">
    <source>
        <dbReference type="Proteomes" id="UP001497497"/>
    </source>
</evidence>
<dbReference type="Proteomes" id="UP001497497">
    <property type="component" value="Unassembled WGS sequence"/>
</dbReference>
<protein>
    <submittedName>
        <fullName evidence="1">Uncharacterized protein</fullName>
    </submittedName>
</protein>
<proteinExistence type="predicted"/>
<keyword evidence="2" id="KW-1185">Reference proteome</keyword>
<accession>A0AAV2IIS0</accession>
<feature type="non-terminal residue" evidence="1">
    <location>
        <position position="263"/>
    </location>
</feature>
<name>A0AAV2IIS0_LYMST</name>
<dbReference type="AlphaFoldDB" id="A0AAV2IIS0"/>
<sequence length="263" mass="29318">GSLNNCIITKDNRLLKFHPGFFNAKNNSFIIRFKRQLGFSAESLASSKSTINSAKNGCNNSPLLIKSHDDQHITQCQTVNKWGSLPGSLRPDYRSSLSVPATSNCEKLNRINKRHSYCGMPNISPLKKEDVVEINIEQISNDGSTELTHSTNDIQSLQTIIGDIVSIKLVPNGCNGTQDKNGIRYEKLKVFYMANILKSQLPSHIEDNCGAHHTGEMEGDLNSSTLRKFCTILCDMFDLQLLFNPVFVLLVASNFLTMFGEFL</sequence>
<organism evidence="1 2">
    <name type="scientific">Lymnaea stagnalis</name>
    <name type="common">Great pond snail</name>
    <name type="synonym">Helix stagnalis</name>
    <dbReference type="NCBI Taxonomy" id="6523"/>
    <lineage>
        <taxon>Eukaryota</taxon>
        <taxon>Metazoa</taxon>
        <taxon>Spiralia</taxon>
        <taxon>Lophotrochozoa</taxon>
        <taxon>Mollusca</taxon>
        <taxon>Gastropoda</taxon>
        <taxon>Heterobranchia</taxon>
        <taxon>Euthyneura</taxon>
        <taxon>Panpulmonata</taxon>
        <taxon>Hygrophila</taxon>
        <taxon>Lymnaeoidea</taxon>
        <taxon>Lymnaeidae</taxon>
        <taxon>Lymnaea</taxon>
    </lineage>
</organism>
<reference evidence="1 2" key="1">
    <citation type="submission" date="2024-04" db="EMBL/GenBank/DDBJ databases">
        <authorList>
            <consortium name="Genoscope - CEA"/>
            <person name="William W."/>
        </authorList>
    </citation>
    <scope>NUCLEOTIDE SEQUENCE [LARGE SCALE GENOMIC DNA]</scope>
</reference>